<dbReference type="InterPro" id="IPR035984">
    <property type="entry name" value="Acyl-CoA-binding_sf"/>
</dbReference>
<organism evidence="7 8">
    <name type="scientific">Stephanodiscus triporus</name>
    <dbReference type="NCBI Taxonomy" id="2934178"/>
    <lineage>
        <taxon>Eukaryota</taxon>
        <taxon>Sar</taxon>
        <taxon>Stramenopiles</taxon>
        <taxon>Ochrophyta</taxon>
        <taxon>Bacillariophyta</taxon>
        <taxon>Coscinodiscophyceae</taxon>
        <taxon>Thalassiosirophycidae</taxon>
        <taxon>Stephanodiscales</taxon>
        <taxon>Stephanodiscaceae</taxon>
        <taxon>Stephanodiscus</taxon>
    </lineage>
</organism>
<feature type="region of interest" description="Disordered" evidence="4">
    <location>
        <begin position="127"/>
        <end position="149"/>
    </location>
</feature>
<dbReference type="AlphaFoldDB" id="A0ABD3NPK5"/>
<feature type="transmembrane region" description="Helical" evidence="5">
    <location>
        <begin position="101"/>
        <end position="119"/>
    </location>
</feature>
<keyword evidence="5" id="KW-1133">Transmembrane helix</keyword>
<dbReference type="SMART" id="SM00248">
    <property type="entry name" value="ANK"/>
    <property type="match status" value="2"/>
</dbReference>
<reference evidence="7 8" key="1">
    <citation type="submission" date="2024-10" db="EMBL/GenBank/DDBJ databases">
        <title>Updated reference genomes for cyclostephanoid diatoms.</title>
        <authorList>
            <person name="Roberts W.R."/>
            <person name="Alverson A.J."/>
        </authorList>
    </citation>
    <scope>NUCLEOTIDE SEQUENCE [LARGE SCALE GENOMIC DNA]</scope>
    <source>
        <strain evidence="7 8">AJA276-08</strain>
    </source>
</reference>
<dbReference type="Pfam" id="PF12796">
    <property type="entry name" value="Ank_2"/>
    <property type="match status" value="1"/>
</dbReference>
<dbReference type="PROSITE" id="PS50088">
    <property type="entry name" value="ANK_REPEAT"/>
    <property type="match status" value="1"/>
</dbReference>
<dbReference type="InterPro" id="IPR000582">
    <property type="entry name" value="Acyl-CoA-binding_protein"/>
</dbReference>
<keyword evidence="1" id="KW-0677">Repeat</keyword>
<evidence type="ECO:0000256" key="1">
    <source>
        <dbReference type="ARBA" id="ARBA00022737"/>
    </source>
</evidence>
<evidence type="ECO:0000256" key="4">
    <source>
        <dbReference type="SAM" id="MobiDB-lite"/>
    </source>
</evidence>
<dbReference type="SUPFAM" id="SSF47027">
    <property type="entry name" value="Acyl-CoA binding protein"/>
    <property type="match status" value="1"/>
</dbReference>
<evidence type="ECO:0000256" key="5">
    <source>
        <dbReference type="SAM" id="Phobius"/>
    </source>
</evidence>
<keyword evidence="8" id="KW-1185">Reference proteome</keyword>
<dbReference type="PANTHER" id="PTHR24189:SF50">
    <property type="entry name" value="ANKYRIN REPEAT AND SOCS BOX PROTEIN 2"/>
    <property type="match status" value="1"/>
</dbReference>
<dbReference type="PRINTS" id="PR01415">
    <property type="entry name" value="ANKYRIN"/>
</dbReference>
<dbReference type="InterPro" id="IPR036770">
    <property type="entry name" value="Ankyrin_rpt-contain_sf"/>
</dbReference>
<dbReference type="PRINTS" id="PR00689">
    <property type="entry name" value="ACOABINDINGP"/>
</dbReference>
<evidence type="ECO:0000256" key="2">
    <source>
        <dbReference type="ARBA" id="ARBA00023043"/>
    </source>
</evidence>
<evidence type="ECO:0000313" key="7">
    <source>
        <dbReference type="EMBL" id="KAL3778075.1"/>
    </source>
</evidence>
<evidence type="ECO:0000259" key="6">
    <source>
        <dbReference type="PROSITE" id="PS51228"/>
    </source>
</evidence>
<evidence type="ECO:0000256" key="3">
    <source>
        <dbReference type="PROSITE-ProRule" id="PRU00023"/>
    </source>
</evidence>
<dbReference type="Gene3D" id="1.20.80.10">
    <property type="match status" value="1"/>
</dbReference>
<evidence type="ECO:0000313" key="8">
    <source>
        <dbReference type="Proteomes" id="UP001530315"/>
    </source>
</evidence>
<keyword evidence="2 3" id="KW-0040">ANK repeat</keyword>
<protein>
    <recommendedName>
        <fullName evidence="6">ACB domain-containing protein</fullName>
    </recommendedName>
</protein>
<comment type="caution">
    <text evidence="7">The sequence shown here is derived from an EMBL/GenBank/DDBJ whole genome shotgun (WGS) entry which is preliminary data.</text>
</comment>
<feature type="repeat" description="ANK" evidence="3">
    <location>
        <begin position="353"/>
        <end position="385"/>
    </location>
</feature>
<dbReference type="PROSITE" id="PS50297">
    <property type="entry name" value="ANK_REP_REGION"/>
    <property type="match status" value="1"/>
</dbReference>
<dbReference type="SUPFAM" id="SSF48403">
    <property type="entry name" value="Ankyrin repeat"/>
    <property type="match status" value="1"/>
</dbReference>
<gene>
    <name evidence="7" type="ORF">ACHAW5_001414</name>
</gene>
<dbReference type="InterPro" id="IPR050745">
    <property type="entry name" value="Multifunctional_regulatory"/>
</dbReference>
<dbReference type="PROSITE" id="PS51228">
    <property type="entry name" value="ACB_2"/>
    <property type="match status" value="1"/>
</dbReference>
<dbReference type="PANTHER" id="PTHR24189">
    <property type="entry name" value="MYOTROPHIN"/>
    <property type="match status" value="1"/>
</dbReference>
<keyword evidence="5" id="KW-0812">Transmembrane</keyword>
<sequence length="446" mass="47913">MIPSTLRAKGKEATATHFTTTKPPASAIVDCQALPTCICCMGRREVDPDFYRPQAALVDEETHLRTERRLARYRAAGQGGEGAAGSEAIATMMASRQHQRLWMAGGTFAIAAALGLLWYERHSRRGRRRRGVGDPPGSRDLVLVDDDDDGLDEPDDELRQVFDEAASLARSTIPGGALDRRDQLMLYGLYKQSTEGDRKEGGAPSNLNVVAYAKYDAWGKFKGLPKQFAMRKYCEVVYHFCNGGESAYSKGADGNDDDVVYDDGNQDELDADGCPIDVKGGDNSSGGMVTCMGIRPSTLSGNLEGGESLVDHRSDGASFSAPGARLRSAAMSNDVDTLREVVGACDIDDADEDGQTALHYAADRGSLDCLKILVEAGANVNAVDRDGIGVLQTALCAGLDVESVRLLLEAGADPDTCDDDGDSPRAWVSEEGIPALLELFGRYERR</sequence>
<name>A0ABD3NPK5_9STRA</name>
<accession>A0ABD3NPK5</accession>
<dbReference type="InterPro" id="IPR002110">
    <property type="entry name" value="Ankyrin_rpt"/>
</dbReference>
<proteinExistence type="predicted"/>
<dbReference type="Pfam" id="PF00887">
    <property type="entry name" value="ACBP"/>
    <property type="match status" value="1"/>
</dbReference>
<dbReference type="EMBL" id="JALLAZ020001243">
    <property type="protein sequence ID" value="KAL3778075.1"/>
    <property type="molecule type" value="Genomic_DNA"/>
</dbReference>
<dbReference type="Proteomes" id="UP001530315">
    <property type="component" value="Unassembled WGS sequence"/>
</dbReference>
<keyword evidence="5" id="KW-0472">Membrane</keyword>
<dbReference type="Gene3D" id="1.25.40.20">
    <property type="entry name" value="Ankyrin repeat-containing domain"/>
    <property type="match status" value="1"/>
</dbReference>
<dbReference type="InterPro" id="IPR014352">
    <property type="entry name" value="FERM/acyl-CoA-bd_prot_sf"/>
</dbReference>
<feature type="domain" description="ACB" evidence="6">
    <location>
        <begin position="158"/>
        <end position="246"/>
    </location>
</feature>